<comment type="caution">
    <text evidence="1">The sequence shown here is derived from an EMBL/GenBank/DDBJ whole genome shotgun (WGS) entry which is preliminary data.</text>
</comment>
<accession>A0A179SFW2</accession>
<dbReference type="AlphaFoldDB" id="A0A179SFW2"/>
<sequence length="126" mass="14749">MTDENVTRLPVRFKAPIAEEGRSIQCVDAHFGEECNHSYFWRDGKMVNVTFLIRPGETEVECSNCRTRLEPMWVLRQLANTESQHFRAQQRYVEEMKRLGERSRTKCERCGHMTRISRTKPRGGAS</sequence>
<name>A0A179SFW2_9HYPH</name>
<proteinExistence type="predicted"/>
<protein>
    <submittedName>
        <fullName evidence="1">Uncharacterized protein</fullName>
    </submittedName>
</protein>
<evidence type="ECO:0000313" key="2">
    <source>
        <dbReference type="Proteomes" id="UP000078316"/>
    </source>
</evidence>
<gene>
    <name evidence="1" type="ORF">A5481_06350</name>
</gene>
<organism evidence="1 2">
    <name type="scientific">Methylobacterium platani</name>
    <dbReference type="NCBI Taxonomy" id="427683"/>
    <lineage>
        <taxon>Bacteria</taxon>
        <taxon>Pseudomonadati</taxon>
        <taxon>Pseudomonadota</taxon>
        <taxon>Alphaproteobacteria</taxon>
        <taxon>Hyphomicrobiales</taxon>
        <taxon>Methylobacteriaceae</taxon>
        <taxon>Methylobacterium</taxon>
    </lineage>
</organism>
<evidence type="ECO:0000313" key="1">
    <source>
        <dbReference type="EMBL" id="OAS26332.1"/>
    </source>
</evidence>
<dbReference type="EMBL" id="LWHQ01000011">
    <property type="protein sequence ID" value="OAS26332.1"/>
    <property type="molecule type" value="Genomic_DNA"/>
</dbReference>
<dbReference type="Proteomes" id="UP000078316">
    <property type="component" value="Unassembled WGS sequence"/>
</dbReference>
<dbReference type="STRING" id="427683.A5481_06350"/>
<dbReference type="OrthoDB" id="7068898at2"/>
<reference evidence="1 2" key="1">
    <citation type="submission" date="2016-04" db="EMBL/GenBank/DDBJ databases">
        <authorList>
            <person name="Evans L.H."/>
            <person name="Alamgir A."/>
            <person name="Owens N."/>
            <person name="Weber N.D."/>
            <person name="Virtaneva K."/>
            <person name="Barbian K."/>
            <person name="Babar A."/>
            <person name="Rosenke K."/>
        </authorList>
    </citation>
    <scope>NUCLEOTIDE SEQUENCE [LARGE SCALE GENOMIC DNA]</scope>
    <source>
        <strain evidence="1 2">PMB02</strain>
    </source>
</reference>
<dbReference type="RefSeq" id="WP_048432261.1">
    <property type="nucleotide sequence ID" value="NZ_LWHQ01000011.1"/>
</dbReference>